<evidence type="ECO:0000313" key="10">
    <source>
        <dbReference type="Proteomes" id="UP001183388"/>
    </source>
</evidence>
<keyword evidence="5 7" id="KW-1133">Transmembrane helix</keyword>
<dbReference type="Pfam" id="PF01569">
    <property type="entry name" value="PAP2"/>
    <property type="match status" value="1"/>
</dbReference>
<dbReference type="PANTHER" id="PTHR14969">
    <property type="entry name" value="SPHINGOSINE-1-PHOSPHATE PHOSPHOHYDROLASE"/>
    <property type="match status" value="1"/>
</dbReference>
<evidence type="ECO:0000256" key="3">
    <source>
        <dbReference type="ARBA" id="ARBA00022692"/>
    </source>
</evidence>
<evidence type="ECO:0000256" key="2">
    <source>
        <dbReference type="ARBA" id="ARBA00022475"/>
    </source>
</evidence>
<keyword evidence="4" id="KW-0378">Hydrolase</keyword>
<evidence type="ECO:0000256" key="7">
    <source>
        <dbReference type="SAM" id="Phobius"/>
    </source>
</evidence>
<evidence type="ECO:0000256" key="1">
    <source>
        <dbReference type="ARBA" id="ARBA00004651"/>
    </source>
</evidence>
<comment type="caution">
    <text evidence="9">The sequence shown here is derived from an EMBL/GenBank/DDBJ whole genome shotgun (WGS) entry which is preliminary data.</text>
</comment>
<dbReference type="SUPFAM" id="SSF48317">
    <property type="entry name" value="Acid phosphatase/Vanadium-dependent haloperoxidase"/>
    <property type="match status" value="1"/>
</dbReference>
<evidence type="ECO:0000256" key="6">
    <source>
        <dbReference type="ARBA" id="ARBA00023136"/>
    </source>
</evidence>
<reference evidence="10" key="1">
    <citation type="submission" date="2023-07" db="EMBL/GenBank/DDBJ databases">
        <title>30 novel species of actinomycetes from the DSMZ collection.</title>
        <authorList>
            <person name="Nouioui I."/>
        </authorList>
    </citation>
    <scope>NUCLEOTIDE SEQUENCE [LARGE SCALE GENOMIC DNA]</scope>
    <source>
        <strain evidence="10">DSM 44917</strain>
    </source>
</reference>
<feature type="transmembrane region" description="Helical" evidence="7">
    <location>
        <begin position="68"/>
        <end position="92"/>
    </location>
</feature>
<keyword evidence="10" id="KW-1185">Reference proteome</keyword>
<protein>
    <submittedName>
        <fullName evidence="9">Phosphatase PAP2 family protein</fullName>
    </submittedName>
</protein>
<feature type="transmembrane region" description="Helical" evidence="7">
    <location>
        <begin position="35"/>
        <end position="56"/>
    </location>
</feature>
<comment type="subcellular location">
    <subcellularLocation>
        <location evidence="1">Cell membrane</location>
        <topology evidence="1">Multi-pass membrane protein</topology>
    </subcellularLocation>
</comment>
<organism evidence="9 10">
    <name type="scientific">Streptomyces boetiae</name>
    <dbReference type="NCBI Taxonomy" id="3075541"/>
    <lineage>
        <taxon>Bacteria</taxon>
        <taxon>Bacillati</taxon>
        <taxon>Actinomycetota</taxon>
        <taxon>Actinomycetes</taxon>
        <taxon>Kitasatosporales</taxon>
        <taxon>Streptomycetaceae</taxon>
        <taxon>Streptomyces</taxon>
    </lineage>
</organism>
<keyword evidence="6 7" id="KW-0472">Membrane</keyword>
<dbReference type="InterPro" id="IPR000326">
    <property type="entry name" value="PAP2/HPO"/>
</dbReference>
<keyword evidence="3 7" id="KW-0812">Transmembrane</keyword>
<sequence length="219" mass="22301">MAGTDGFVNPEAELDLLHDLNGLADRLPGWAGDGVALAGQAVLPALLGVLILAAWLRVRRRPDAAPAVAGVAWALLAAGIAYAVNAPIRGFVARPRPFADHPDLHVLGPAPGGYSFVSDHAGVAMAVAVALFLVHRALGAAAFGLALLVGLSRVMAGAHYPSDVLGGFALGAAVALLLAPPAQAALTRLALACAARRRLSWLVRPSAEKPPLPERGLAA</sequence>
<proteinExistence type="predicted"/>
<feature type="transmembrane region" description="Helical" evidence="7">
    <location>
        <begin position="166"/>
        <end position="191"/>
    </location>
</feature>
<dbReference type="PANTHER" id="PTHR14969:SF62">
    <property type="entry name" value="DECAPRENYLPHOSPHORYL-5-PHOSPHORIBOSE PHOSPHATASE RV3807C-RELATED"/>
    <property type="match status" value="1"/>
</dbReference>
<evidence type="ECO:0000259" key="8">
    <source>
        <dbReference type="SMART" id="SM00014"/>
    </source>
</evidence>
<accession>A0ABU2L201</accession>
<evidence type="ECO:0000256" key="5">
    <source>
        <dbReference type="ARBA" id="ARBA00022989"/>
    </source>
</evidence>
<dbReference type="SMART" id="SM00014">
    <property type="entry name" value="acidPPc"/>
    <property type="match status" value="1"/>
</dbReference>
<dbReference type="InterPro" id="IPR036938">
    <property type="entry name" value="PAP2/HPO_sf"/>
</dbReference>
<dbReference type="Proteomes" id="UP001183388">
    <property type="component" value="Unassembled WGS sequence"/>
</dbReference>
<dbReference type="Gene3D" id="1.20.144.10">
    <property type="entry name" value="Phosphatidic acid phosphatase type 2/haloperoxidase"/>
    <property type="match status" value="1"/>
</dbReference>
<gene>
    <name evidence="9" type="ORF">RM780_01215</name>
</gene>
<dbReference type="EMBL" id="JAVREN010000001">
    <property type="protein sequence ID" value="MDT0305586.1"/>
    <property type="molecule type" value="Genomic_DNA"/>
</dbReference>
<evidence type="ECO:0000313" key="9">
    <source>
        <dbReference type="EMBL" id="MDT0305586.1"/>
    </source>
</evidence>
<keyword evidence="2" id="KW-1003">Cell membrane</keyword>
<evidence type="ECO:0000256" key="4">
    <source>
        <dbReference type="ARBA" id="ARBA00022801"/>
    </source>
</evidence>
<name>A0ABU2L201_9ACTN</name>
<dbReference type="RefSeq" id="WP_311628489.1">
    <property type="nucleotide sequence ID" value="NZ_JAVREN010000001.1"/>
</dbReference>
<feature type="domain" description="Phosphatidic acid phosphatase type 2/haloperoxidase" evidence="8">
    <location>
        <begin position="71"/>
        <end position="179"/>
    </location>
</feature>